<reference evidence="1" key="1">
    <citation type="journal article" date="2020" name="Stud. Mycol.">
        <title>101 Dothideomycetes genomes: a test case for predicting lifestyles and emergence of pathogens.</title>
        <authorList>
            <person name="Haridas S."/>
            <person name="Albert R."/>
            <person name="Binder M."/>
            <person name="Bloem J."/>
            <person name="Labutti K."/>
            <person name="Salamov A."/>
            <person name="Andreopoulos B."/>
            <person name="Baker S."/>
            <person name="Barry K."/>
            <person name="Bills G."/>
            <person name="Bluhm B."/>
            <person name="Cannon C."/>
            <person name="Castanera R."/>
            <person name="Culley D."/>
            <person name="Daum C."/>
            <person name="Ezra D."/>
            <person name="Gonzalez J."/>
            <person name="Henrissat B."/>
            <person name="Kuo A."/>
            <person name="Liang C."/>
            <person name="Lipzen A."/>
            <person name="Lutzoni F."/>
            <person name="Magnuson J."/>
            <person name="Mondo S."/>
            <person name="Nolan M."/>
            <person name="Ohm R."/>
            <person name="Pangilinan J."/>
            <person name="Park H.-J."/>
            <person name="Ramirez L."/>
            <person name="Alfaro M."/>
            <person name="Sun H."/>
            <person name="Tritt A."/>
            <person name="Yoshinaga Y."/>
            <person name="Zwiers L.-H."/>
            <person name="Turgeon B."/>
            <person name="Goodwin S."/>
            <person name="Spatafora J."/>
            <person name="Crous P."/>
            <person name="Grigoriev I."/>
        </authorList>
    </citation>
    <scope>NUCLEOTIDE SEQUENCE</scope>
    <source>
        <strain evidence="1">CBS 121167</strain>
    </source>
</reference>
<dbReference type="GeneID" id="54293690"/>
<keyword evidence="2" id="KW-1185">Reference proteome</keyword>
<protein>
    <recommendedName>
        <fullName evidence="3">Reverse transcriptase domain-containing protein</fullName>
    </recommendedName>
</protein>
<dbReference type="EMBL" id="ML995647">
    <property type="protein sequence ID" value="KAF2135169.1"/>
    <property type="molecule type" value="Genomic_DNA"/>
</dbReference>
<evidence type="ECO:0000313" key="2">
    <source>
        <dbReference type="Proteomes" id="UP000799438"/>
    </source>
</evidence>
<evidence type="ECO:0008006" key="3">
    <source>
        <dbReference type="Google" id="ProtNLM"/>
    </source>
</evidence>
<evidence type="ECO:0000313" key="1">
    <source>
        <dbReference type="EMBL" id="KAF2135169.1"/>
    </source>
</evidence>
<sequence length="109" mass="12188">LVDRPITVKGGALGFVDDYTAWVVGPSISHNVDRLQQEVMPQAEQWAESSGATFDGGKTHLIYFTRLDRTRDAPPEDLQFKGRELKAEKEVKILGVLLDEKLKMNAYVA</sequence>
<dbReference type="RefSeq" id="XP_033390888.1">
    <property type="nucleotide sequence ID" value="XM_033536194.1"/>
</dbReference>
<feature type="non-terminal residue" evidence="1">
    <location>
        <position position="109"/>
    </location>
</feature>
<feature type="non-terminal residue" evidence="1">
    <location>
        <position position="1"/>
    </location>
</feature>
<accession>A0A6A6AT75</accession>
<dbReference type="Proteomes" id="UP000799438">
    <property type="component" value="Unassembled WGS sequence"/>
</dbReference>
<name>A0A6A6AT75_9PEZI</name>
<organism evidence="1 2">
    <name type="scientific">Aplosporella prunicola CBS 121167</name>
    <dbReference type="NCBI Taxonomy" id="1176127"/>
    <lineage>
        <taxon>Eukaryota</taxon>
        <taxon>Fungi</taxon>
        <taxon>Dikarya</taxon>
        <taxon>Ascomycota</taxon>
        <taxon>Pezizomycotina</taxon>
        <taxon>Dothideomycetes</taxon>
        <taxon>Dothideomycetes incertae sedis</taxon>
        <taxon>Botryosphaeriales</taxon>
        <taxon>Aplosporellaceae</taxon>
        <taxon>Aplosporella</taxon>
    </lineage>
</organism>
<dbReference type="AlphaFoldDB" id="A0A6A6AT75"/>
<gene>
    <name evidence="1" type="ORF">K452DRAFT_212534</name>
</gene>
<proteinExistence type="predicted"/>
<dbReference type="OrthoDB" id="3765677at2759"/>